<proteinExistence type="predicted"/>
<organism evidence="2 3">
    <name type="scientific">Sarcina ventriculi</name>
    <name type="common">Clostridium ventriculi</name>
    <dbReference type="NCBI Taxonomy" id="1267"/>
    <lineage>
        <taxon>Bacteria</taxon>
        <taxon>Bacillati</taxon>
        <taxon>Bacillota</taxon>
        <taxon>Clostridia</taxon>
        <taxon>Eubacteriales</taxon>
        <taxon>Clostridiaceae</taxon>
        <taxon>Sarcina</taxon>
    </lineage>
</organism>
<feature type="transmembrane region" description="Helical" evidence="1">
    <location>
        <begin position="28"/>
        <end position="45"/>
    </location>
</feature>
<reference evidence="2 3" key="1">
    <citation type="submission" date="2015-09" db="EMBL/GenBank/DDBJ databases">
        <authorList>
            <consortium name="Pathogen Informatics"/>
        </authorList>
    </citation>
    <scope>NUCLEOTIDE SEQUENCE [LARGE SCALE GENOMIC DNA]</scope>
    <source>
        <strain evidence="2 3">2789STDY5834858</strain>
    </source>
</reference>
<keyword evidence="1" id="KW-0472">Membrane</keyword>
<name>A0ABM9UND7_SARVE</name>
<feature type="transmembrane region" description="Helical" evidence="1">
    <location>
        <begin position="5"/>
        <end position="22"/>
    </location>
</feature>
<evidence type="ECO:0000313" key="3">
    <source>
        <dbReference type="Proteomes" id="UP000095488"/>
    </source>
</evidence>
<keyword evidence="1" id="KW-0812">Transmembrane</keyword>
<sequence>MQYVFTVVSVFLVLIIGCFFLRNILEDVSYIFICSSLGGILAILYKQDTVNIDYIVATYAIILEALKRVVITIVVGGIGFIAIKADIIFPNLDTVVNKYTLDLVMIVCGYSINFIPNILDKMLENNNSKNNK</sequence>
<keyword evidence="1" id="KW-1133">Transmembrane helix</keyword>
<evidence type="ECO:0000313" key="2">
    <source>
        <dbReference type="EMBL" id="CUN63637.1"/>
    </source>
</evidence>
<comment type="caution">
    <text evidence="2">The sequence shown here is derived from an EMBL/GenBank/DDBJ whole genome shotgun (WGS) entry which is preliminary data.</text>
</comment>
<evidence type="ECO:0000256" key="1">
    <source>
        <dbReference type="SAM" id="Phobius"/>
    </source>
</evidence>
<feature type="transmembrane region" description="Helical" evidence="1">
    <location>
        <begin position="65"/>
        <end position="83"/>
    </location>
</feature>
<keyword evidence="3" id="KW-1185">Reference proteome</keyword>
<dbReference type="EMBL" id="CYZR01000002">
    <property type="protein sequence ID" value="CUN63637.1"/>
    <property type="molecule type" value="Genomic_DNA"/>
</dbReference>
<accession>A0ABM9UND7</accession>
<gene>
    <name evidence="2" type="ORF">ERS852473_00702</name>
</gene>
<dbReference type="Proteomes" id="UP000095488">
    <property type="component" value="Unassembled WGS sequence"/>
</dbReference>
<protein>
    <submittedName>
        <fullName evidence="2">Uncharacterized protein</fullName>
    </submittedName>
</protein>